<reference evidence="1" key="1">
    <citation type="submission" date="2014-09" db="EMBL/GenBank/DDBJ databases">
        <authorList>
            <person name="Magalhaes I.L.F."/>
            <person name="Oliveira U."/>
            <person name="Santos F.R."/>
            <person name="Vidigal T.H.D.A."/>
            <person name="Brescovit A.D."/>
            <person name="Santos A.J."/>
        </authorList>
    </citation>
    <scope>NUCLEOTIDE SEQUENCE</scope>
    <source>
        <tissue evidence="1">Shoot tissue taken approximately 20 cm above the soil surface</tissue>
    </source>
</reference>
<proteinExistence type="predicted"/>
<evidence type="ECO:0000313" key="1">
    <source>
        <dbReference type="EMBL" id="JAD47556.1"/>
    </source>
</evidence>
<accession>A0A0A9A901</accession>
<dbReference type="EMBL" id="GBRH01250339">
    <property type="protein sequence ID" value="JAD47556.1"/>
    <property type="molecule type" value="Transcribed_RNA"/>
</dbReference>
<reference evidence="1" key="2">
    <citation type="journal article" date="2015" name="Data Brief">
        <title>Shoot transcriptome of the giant reed, Arundo donax.</title>
        <authorList>
            <person name="Barrero R.A."/>
            <person name="Guerrero F.D."/>
            <person name="Moolhuijzen P."/>
            <person name="Goolsby J.A."/>
            <person name="Tidwell J."/>
            <person name="Bellgard S.E."/>
            <person name="Bellgard M.I."/>
        </authorList>
    </citation>
    <scope>NUCLEOTIDE SEQUENCE</scope>
    <source>
        <tissue evidence="1">Shoot tissue taken approximately 20 cm above the soil surface</tissue>
    </source>
</reference>
<organism evidence="1">
    <name type="scientific">Arundo donax</name>
    <name type="common">Giant reed</name>
    <name type="synonym">Donax arundinaceus</name>
    <dbReference type="NCBI Taxonomy" id="35708"/>
    <lineage>
        <taxon>Eukaryota</taxon>
        <taxon>Viridiplantae</taxon>
        <taxon>Streptophyta</taxon>
        <taxon>Embryophyta</taxon>
        <taxon>Tracheophyta</taxon>
        <taxon>Spermatophyta</taxon>
        <taxon>Magnoliopsida</taxon>
        <taxon>Liliopsida</taxon>
        <taxon>Poales</taxon>
        <taxon>Poaceae</taxon>
        <taxon>PACMAD clade</taxon>
        <taxon>Arundinoideae</taxon>
        <taxon>Arundineae</taxon>
        <taxon>Arundo</taxon>
    </lineage>
</organism>
<dbReference type="AlphaFoldDB" id="A0A0A9A901"/>
<sequence>MNLNVHGTSTAHVTEGYTTKKNRLWIAITKSFPVCETLTLAVTQTYVLAKIKRYKTMDTHIIPKEISVG</sequence>
<protein>
    <submittedName>
        <fullName evidence="1">Uncharacterized protein</fullName>
    </submittedName>
</protein>
<name>A0A0A9A901_ARUDO</name>